<dbReference type="EMBL" id="CP063311">
    <property type="protein sequence ID" value="QOV21819.1"/>
    <property type="molecule type" value="Genomic_DNA"/>
</dbReference>
<name>A0A7U3NMY3_9CYAN</name>
<accession>A0A7U3NMY3</accession>
<reference evidence="4" key="1">
    <citation type="submission" date="2020-10" db="EMBL/GenBank/DDBJ databases">
        <title>Genome-based taxonomic classification of the species Anabaenopsis elenkinii.</title>
        <authorList>
            <person name="Delbaje E."/>
            <person name="Andreote A.P.D."/>
            <person name="Pellegrinetti T.A."/>
            <person name="Cruz R.B."/>
            <person name="Branco L.H.Z."/>
            <person name="Fiore M.F."/>
        </authorList>
    </citation>
    <scope>NUCLEOTIDE SEQUENCE [LARGE SCALE GENOMIC DNA]</scope>
    <source>
        <strain evidence="4">CCIBt3563</strain>
    </source>
</reference>
<feature type="transmembrane region" description="Helical" evidence="2">
    <location>
        <begin position="12"/>
        <end position="32"/>
    </location>
</feature>
<organism evidence="3 4">
    <name type="scientific">Anabaenopsis elenkinii CCIBt3563</name>
    <dbReference type="NCBI Taxonomy" id="2779889"/>
    <lineage>
        <taxon>Bacteria</taxon>
        <taxon>Bacillati</taxon>
        <taxon>Cyanobacteriota</taxon>
        <taxon>Cyanophyceae</taxon>
        <taxon>Nostocales</taxon>
        <taxon>Nodulariaceae</taxon>
        <taxon>Anabaenopsis</taxon>
    </lineage>
</organism>
<dbReference type="KEGG" id="aee:IM676_13950"/>
<protein>
    <submittedName>
        <fullName evidence="3">YtxH domain-containing protein</fullName>
    </submittedName>
</protein>
<evidence type="ECO:0000313" key="3">
    <source>
        <dbReference type="EMBL" id="QOV21819.1"/>
    </source>
</evidence>
<keyword evidence="2" id="KW-1133">Transmembrane helix</keyword>
<dbReference type="AlphaFoldDB" id="A0A7U3NMY3"/>
<keyword evidence="2" id="KW-0472">Membrane</keyword>
<evidence type="ECO:0000256" key="2">
    <source>
        <dbReference type="SAM" id="Phobius"/>
    </source>
</evidence>
<evidence type="ECO:0000313" key="4">
    <source>
        <dbReference type="Proteomes" id="UP000593846"/>
    </source>
</evidence>
<dbReference type="Proteomes" id="UP000593846">
    <property type="component" value="Chromosome"/>
</dbReference>
<sequence>MKPFFSWLQNMLLRQIVILFVAGFAFFSFQMFNYGNHILLAKADTVKTPEGIYYKGTPNNKAFKGEEQLDNTQKQLKKTAEKVREKLNLDEPTPQATKEFLDSAQKQVEKTVEPITRTRHGYYQENKPEVNRR</sequence>
<dbReference type="RefSeq" id="WP_200987461.1">
    <property type="nucleotide sequence ID" value="NZ_CP063311.1"/>
</dbReference>
<evidence type="ECO:0000256" key="1">
    <source>
        <dbReference type="SAM" id="MobiDB-lite"/>
    </source>
</evidence>
<keyword evidence="4" id="KW-1185">Reference proteome</keyword>
<proteinExistence type="predicted"/>
<feature type="region of interest" description="Disordered" evidence="1">
    <location>
        <begin position="114"/>
        <end position="133"/>
    </location>
</feature>
<keyword evidence="2" id="KW-0812">Transmembrane</keyword>
<gene>
    <name evidence="3" type="ORF">IM676_13950</name>
</gene>